<protein>
    <submittedName>
        <fullName evidence="2">Uncharacterized protein</fullName>
    </submittedName>
</protein>
<keyword evidence="1" id="KW-0812">Transmembrane</keyword>
<dbReference type="AlphaFoldDB" id="A0A0L8I9W7"/>
<feature type="transmembrane region" description="Helical" evidence="1">
    <location>
        <begin position="22"/>
        <end position="42"/>
    </location>
</feature>
<dbReference type="EMBL" id="KQ416189">
    <property type="protein sequence ID" value="KOF98291.1"/>
    <property type="molecule type" value="Genomic_DNA"/>
</dbReference>
<sequence length="52" mass="6001">MACLSLSPSISIPKNLVNFNRVFFFIFLFFVQSNAIIILAKLSKYSCLEHFK</sequence>
<organism evidence="2">
    <name type="scientific">Octopus bimaculoides</name>
    <name type="common">California two-spotted octopus</name>
    <dbReference type="NCBI Taxonomy" id="37653"/>
    <lineage>
        <taxon>Eukaryota</taxon>
        <taxon>Metazoa</taxon>
        <taxon>Spiralia</taxon>
        <taxon>Lophotrochozoa</taxon>
        <taxon>Mollusca</taxon>
        <taxon>Cephalopoda</taxon>
        <taxon>Coleoidea</taxon>
        <taxon>Octopodiformes</taxon>
        <taxon>Octopoda</taxon>
        <taxon>Incirrata</taxon>
        <taxon>Octopodidae</taxon>
        <taxon>Octopus</taxon>
    </lineage>
</organism>
<name>A0A0L8I9W7_OCTBM</name>
<gene>
    <name evidence="2" type="ORF">OCBIM_22026491mg</name>
</gene>
<evidence type="ECO:0000313" key="2">
    <source>
        <dbReference type="EMBL" id="KOF98291.1"/>
    </source>
</evidence>
<keyword evidence="1" id="KW-0472">Membrane</keyword>
<proteinExistence type="predicted"/>
<reference evidence="2" key="1">
    <citation type="submission" date="2015-07" db="EMBL/GenBank/DDBJ databases">
        <title>MeaNS - Measles Nucleotide Surveillance Program.</title>
        <authorList>
            <person name="Tran T."/>
            <person name="Druce J."/>
        </authorList>
    </citation>
    <scope>NUCLEOTIDE SEQUENCE</scope>
    <source>
        <strain evidence="2">UCB-OBI-ISO-001</strain>
        <tissue evidence="2">Gonad</tissue>
    </source>
</reference>
<evidence type="ECO:0000256" key="1">
    <source>
        <dbReference type="SAM" id="Phobius"/>
    </source>
</evidence>
<accession>A0A0L8I9W7</accession>
<keyword evidence="1" id="KW-1133">Transmembrane helix</keyword>